<dbReference type="InterPro" id="IPR029058">
    <property type="entry name" value="AB_hydrolase_fold"/>
</dbReference>
<protein>
    <recommendedName>
        <fullName evidence="6">Epoxide hydrolase N-terminal domain-containing protein</fullName>
    </recommendedName>
</protein>
<feature type="active site" description="Proton donor" evidence="4">
    <location>
        <position position="329"/>
    </location>
</feature>
<dbReference type="PANTHER" id="PTHR21661:SF35">
    <property type="entry name" value="EPOXIDE HYDROLASE"/>
    <property type="match status" value="1"/>
</dbReference>
<name>A0AA36IPW0_9DINO</name>
<feature type="domain" description="Epoxide hydrolase N-terminal" evidence="6">
    <location>
        <begin position="33"/>
        <end position="136"/>
    </location>
</feature>
<evidence type="ECO:0000313" key="8">
    <source>
        <dbReference type="Proteomes" id="UP001178507"/>
    </source>
</evidence>
<feature type="active site" description="Proton acceptor" evidence="4">
    <location>
        <position position="380"/>
    </location>
</feature>
<dbReference type="Pfam" id="PF06441">
    <property type="entry name" value="EHN"/>
    <property type="match status" value="1"/>
</dbReference>
<dbReference type="PRINTS" id="PR00412">
    <property type="entry name" value="EPOXHYDRLASE"/>
</dbReference>
<dbReference type="GO" id="GO:0004301">
    <property type="term" value="F:epoxide hydrolase activity"/>
    <property type="evidence" value="ECO:0007669"/>
    <property type="project" value="TreeGrafter"/>
</dbReference>
<dbReference type="Gene3D" id="3.40.50.1820">
    <property type="entry name" value="alpha/beta hydrolase"/>
    <property type="match status" value="1"/>
</dbReference>
<evidence type="ECO:0000256" key="4">
    <source>
        <dbReference type="PIRSR" id="PIRSR001112-1"/>
    </source>
</evidence>
<evidence type="ECO:0000256" key="1">
    <source>
        <dbReference type="ARBA" id="ARBA00010088"/>
    </source>
</evidence>
<dbReference type="PANTHER" id="PTHR21661">
    <property type="entry name" value="EPOXIDE HYDROLASE 1-RELATED"/>
    <property type="match status" value="1"/>
</dbReference>
<keyword evidence="8" id="KW-1185">Reference proteome</keyword>
<reference evidence="7" key="1">
    <citation type="submission" date="2023-08" db="EMBL/GenBank/DDBJ databases">
        <authorList>
            <person name="Chen Y."/>
            <person name="Shah S."/>
            <person name="Dougan E. K."/>
            <person name="Thang M."/>
            <person name="Chan C."/>
        </authorList>
    </citation>
    <scope>NUCLEOTIDE SEQUENCE</scope>
</reference>
<keyword evidence="3" id="KW-0378">Hydrolase</keyword>
<dbReference type="SUPFAM" id="SSF53474">
    <property type="entry name" value="alpha/beta-Hydrolases"/>
    <property type="match status" value="1"/>
</dbReference>
<keyword evidence="5" id="KW-0732">Signal</keyword>
<feature type="signal peptide" evidence="5">
    <location>
        <begin position="1"/>
        <end position="26"/>
    </location>
</feature>
<evidence type="ECO:0000256" key="3">
    <source>
        <dbReference type="ARBA" id="ARBA00022801"/>
    </source>
</evidence>
<accession>A0AA36IPW0</accession>
<feature type="active site" description="Nucleophile" evidence="4">
    <location>
        <position position="202"/>
    </location>
</feature>
<dbReference type="GO" id="GO:0097176">
    <property type="term" value="P:epoxide metabolic process"/>
    <property type="evidence" value="ECO:0007669"/>
    <property type="project" value="TreeGrafter"/>
</dbReference>
<evidence type="ECO:0000313" key="7">
    <source>
        <dbReference type="EMBL" id="CAJ1391791.1"/>
    </source>
</evidence>
<dbReference type="InterPro" id="IPR010497">
    <property type="entry name" value="Epoxide_hydro_N"/>
</dbReference>
<evidence type="ECO:0000259" key="6">
    <source>
        <dbReference type="Pfam" id="PF06441"/>
    </source>
</evidence>
<gene>
    <name evidence="7" type="ORF">EVOR1521_LOCUS17055</name>
</gene>
<dbReference type="AlphaFoldDB" id="A0AA36IPW0"/>
<organism evidence="7 8">
    <name type="scientific">Effrenium voratum</name>
    <dbReference type="NCBI Taxonomy" id="2562239"/>
    <lineage>
        <taxon>Eukaryota</taxon>
        <taxon>Sar</taxon>
        <taxon>Alveolata</taxon>
        <taxon>Dinophyceae</taxon>
        <taxon>Suessiales</taxon>
        <taxon>Symbiodiniaceae</taxon>
        <taxon>Effrenium</taxon>
    </lineage>
</organism>
<comment type="similarity">
    <text evidence="1">Belongs to the peptidase S33 family.</text>
</comment>
<sequence length="403" mass="45231">MRSKAMRLTIVLPVLVTLSTSTISIAQEALAVDRFTIDVPQTAIDDLHARLEETRLPDALPGSGWDYGTDIGALEDLILYWRTEYDWRAEETRLNRFDHFTADIDGLSIHFIHTRSSREDAIPLIMLHGWPSSFVQMIDIIPLLTEPEQGPAFHVVVPSLPGYGFSDIPSEPGMNPVAMAPIMHRLMTQGLGYRRYGIRSSDLGAGVAGGMALTFPDAIIGSHTGGTNPYLQQPLPDDLSEEERAFVHAAQSWNMTEMAYAFLHSSKPQTLAYALNDSPAGLASWQLEKFHRWVDHDGDLYEVIPRDELLTNLTIYWVTETINSSMRLYYEAARAQTGWGVPDVPVGYLMPANDFFPTPRSWIERQGPVAHWTEVDEGGHFMEWEQPEIVAADLRDFFSGLDL</sequence>
<dbReference type="InterPro" id="IPR016292">
    <property type="entry name" value="Epoxide_hydrolase"/>
</dbReference>
<proteinExistence type="inferred from homology"/>
<dbReference type="InterPro" id="IPR000639">
    <property type="entry name" value="Epox_hydrolase-like"/>
</dbReference>
<keyword evidence="2" id="KW-0058">Aromatic hydrocarbons catabolism</keyword>
<evidence type="ECO:0000256" key="5">
    <source>
        <dbReference type="SAM" id="SignalP"/>
    </source>
</evidence>
<feature type="chain" id="PRO_5041455419" description="Epoxide hydrolase N-terminal domain-containing protein" evidence="5">
    <location>
        <begin position="27"/>
        <end position="403"/>
    </location>
</feature>
<evidence type="ECO:0000256" key="2">
    <source>
        <dbReference type="ARBA" id="ARBA00022797"/>
    </source>
</evidence>
<dbReference type="Proteomes" id="UP001178507">
    <property type="component" value="Unassembled WGS sequence"/>
</dbReference>
<dbReference type="EMBL" id="CAUJNA010002223">
    <property type="protein sequence ID" value="CAJ1391791.1"/>
    <property type="molecule type" value="Genomic_DNA"/>
</dbReference>
<dbReference type="PIRSF" id="PIRSF001112">
    <property type="entry name" value="Epoxide_hydrolase"/>
    <property type="match status" value="1"/>
</dbReference>
<comment type="caution">
    <text evidence="7">The sequence shown here is derived from an EMBL/GenBank/DDBJ whole genome shotgun (WGS) entry which is preliminary data.</text>
</comment>